<name>A0ABX7I2W4_9BACT</name>
<keyword evidence="2" id="KW-0808">Transferase</keyword>
<sequence>MTNYSPKYSIIVPHKNSYHLLHQLLGSIPQMEGIELIIVDDNSNEEHLTALQNHVFGRPVKVLFNNKPEGPGKARNMGLDVAAGKWIIFADADDYFPPDIESILLAHADDPEDVVYFGTMSVYANTHQPAHRHLRYKKMVEDAAANPALEDALRFGFSPPWGKMIKRCIIERHGIRFGESWGAEDIIFALQLGHHAGKVKAVPAVLYFITVTDGNQSATFSRQMFDCKLEGTLKGNRYLRSIGKSRHQHSVLYFLGRSYKFGFRYMLDVILRLLRHRSNVLIGMEKVLTYKAVLHLRENPGLLKG</sequence>
<evidence type="ECO:0000313" key="5">
    <source>
        <dbReference type="Proteomes" id="UP000612680"/>
    </source>
</evidence>
<organism evidence="4 5">
    <name type="scientific">Dyadobacter sandarakinus</name>
    <dbReference type="NCBI Taxonomy" id="2747268"/>
    <lineage>
        <taxon>Bacteria</taxon>
        <taxon>Pseudomonadati</taxon>
        <taxon>Bacteroidota</taxon>
        <taxon>Cytophagia</taxon>
        <taxon>Cytophagales</taxon>
        <taxon>Spirosomataceae</taxon>
        <taxon>Dyadobacter</taxon>
    </lineage>
</organism>
<gene>
    <name evidence="4" type="ORF">HWI92_02475</name>
</gene>
<evidence type="ECO:0000259" key="3">
    <source>
        <dbReference type="Pfam" id="PF00535"/>
    </source>
</evidence>
<dbReference type="SUPFAM" id="SSF53448">
    <property type="entry name" value="Nucleotide-diphospho-sugar transferases"/>
    <property type="match status" value="1"/>
</dbReference>
<proteinExistence type="predicted"/>
<dbReference type="EMBL" id="CP056775">
    <property type="protein sequence ID" value="QRQ99861.1"/>
    <property type="molecule type" value="Genomic_DNA"/>
</dbReference>
<evidence type="ECO:0000313" key="4">
    <source>
        <dbReference type="EMBL" id="QRQ99861.1"/>
    </source>
</evidence>
<dbReference type="RefSeq" id="WP_204660625.1">
    <property type="nucleotide sequence ID" value="NZ_CP056775.1"/>
</dbReference>
<feature type="domain" description="Glycosyltransferase 2-like" evidence="3">
    <location>
        <begin position="9"/>
        <end position="136"/>
    </location>
</feature>
<dbReference type="PANTHER" id="PTHR22916:SF51">
    <property type="entry name" value="GLYCOSYLTRANSFERASE EPSH-RELATED"/>
    <property type="match status" value="1"/>
</dbReference>
<protein>
    <submittedName>
        <fullName evidence="4">Glycosyltransferase family 2 protein</fullName>
    </submittedName>
</protein>
<evidence type="ECO:0000256" key="2">
    <source>
        <dbReference type="ARBA" id="ARBA00022679"/>
    </source>
</evidence>
<dbReference type="CDD" id="cd00761">
    <property type="entry name" value="Glyco_tranf_GTA_type"/>
    <property type="match status" value="1"/>
</dbReference>
<dbReference type="Gene3D" id="3.90.550.10">
    <property type="entry name" value="Spore Coat Polysaccharide Biosynthesis Protein SpsA, Chain A"/>
    <property type="match status" value="1"/>
</dbReference>
<dbReference type="InterPro" id="IPR029044">
    <property type="entry name" value="Nucleotide-diphossugar_trans"/>
</dbReference>
<reference evidence="4 5" key="1">
    <citation type="submission" date="2020-06" db="EMBL/GenBank/DDBJ databases">
        <title>Dyadobacter sandarakinus sp. nov., isolated from the soil of the Arctic Yellow River Station.</title>
        <authorList>
            <person name="Zhang Y."/>
            <person name="Peng F."/>
        </authorList>
    </citation>
    <scope>NUCLEOTIDE SEQUENCE [LARGE SCALE GENOMIC DNA]</scope>
    <source>
        <strain evidence="4 5">Q3-56</strain>
    </source>
</reference>
<keyword evidence="1" id="KW-0328">Glycosyltransferase</keyword>
<dbReference type="Pfam" id="PF00535">
    <property type="entry name" value="Glycos_transf_2"/>
    <property type="match status" value="1"/>
</dbReference>
<evidence type="ECO:0000256" key="1">
    <source>
        <dbReference type="ARBA" id="ARBA00022676"/>
    </source>
</evidence>
<dbReference type="InterPro" id="IPR001173">
    <property type="entry name" value="Glyco_trans_2-like"/>
</dbReference>
<dbReference type="PANTHER" id="PTHR22916">
    <property type="entry name" value="GLYCOSYLTRANSFERASE"/>
    <property type="match status" value="1"/>
</dbReference>
<keyword evidence="5" id="KW-1185">Reference proteome</keyword>
<accession>A0ABX7I2W4</accession>
<dbReference type="Proteomes" id="UP000612680">
    <property type="component" value="Chromosome"/>
</dbReference>